<organism evidence="1 2">
    <name type="scientific">Labrys monachus</name>
    <dbReference type="NCBI Taxonomy" id="217067"/>
    <lineage>
        <taxon>Bacteria</taxon>
        <taxon>Pseudomonadati</taxon>
        <taxon>Pseudomonadota</taxon>
        <taxon>Alphaproteobacteria</taxon>
        <taxon>Hyphomicrobiales</taxon>
        <taxon>Xanthobacteraceae</taxon>
        <taxon>Labrys</taxon>
    </lineage>
</organism>
<dbReference type="InterPro" id="IPR009394">
    <property type="entry name" value="MmcB-like"/>
</dbReference>
<dbReference type="Pfam" id="PF06319">
    <property type="entry name" value="MmcB-like"/>
    <property type="match status" value="1"/>
</dbReference>
<dbReference type="Proteomes" id="UP001237448">
    <property type="component" value="Unassembled WGS sequence"/>
</dbReference>
<evidence type="ECO:0000313" key="2">
    <source>
        <dbReference type="Proteomes" id="UP001237448"/>
    </source>
</evidence>
<protein>
    <recommendedName>
        <fullName evidence="3">DNA repair protein MmcB-related protein</fullName>
    </recommendedName>
</protein>
<reference evidence="1 2" key="1">
    <citation type="submission" date="2023-07" db="EMBL/GenBank/DDBJ databases">
        <title>Genomic Encyclopedia of Type Strains, Phase IV (KMG-IV): sequencing the most valuable type-strain genomes for metagenomic binning, comparative biology and taxonomic classification.</title>
        <authorList>
            <person name="Goeker M."/>
        </authorList>
    </citation>
    <scope>NUCLEOTIDE SEQUENCE [LARGE SCALE GENOMIC DNA]</scope>
    <source>
        <strain evidence="1 2">DSM 5896</strain>
    </source>
</reference>
<keyword evidence="2" id="KW-1185">Reference proteome</keyword>
<dbReference type="RefSeq" id="WP_307426630.1">
    <property type="nucleotide sequence ID" value="NZ_JAUSVK010000001.1"/>
</dbReference>
<name>A0ABU0FD77_9HYPH</name>
<evidence type="ECO:0008006" key="3">
    <source>
        <dbReference type="Google" id="ProtNLM"/>
    </source>
</evidence>
<proteinExistence type="predicted"/>
<sequence length="159" mass="17340">MALPVLPVDGRQSAAALAIQRGTGRLLRQYGVAPIPEVTLPNGRRADLLAIGRKGEIWIVEIKSSVADFQVDRKWPDYLACCDRLFFAVGPDFPLDLLPQEAGWIVADAYGGTMLREAPEQRLAAPMRKAMTLLIARLAAGRLHQAMDPDGALGFDFEA</sequence>
<gene>
    <name evidence="1" type="ORF">J3R73_002353</name>
</gene>
<evidence type="ECO:0000313" key="1">
    <source>
        <dbReference type="EMBL" id="MDQ0392561.1"/>
    </source>
</evidence>
<accession>A0ABU0FD77</accession>
<dbReference type="PIRSF" id="PIRSF031796">
    <property type="entry name" value="UPC031796"/>
    <property type="match status" value="1"/>
</dbReference>
<dbReference type="EMBL" id="JAUSVK010000001">
    <property type="protein sequence ID" value="MDQ0392561.1"/>
    <property type="molecule type" value="Genomic_DNA"/>
</dbReference>
<comment type="caution">
    <text evidence="1">The sequence shown here is derived from an EMBL/GenBank/DDBJ whole genome shotgun (WGS) entry which is preliminary data.</text>
</comment>